<protein>
    <submittedName>
        <fullName evidence="1">YceG-like family protein</fullName>
    </submittedName>
</protein>
<sequence length="154" mass="17130">MKQVIQGFATALLLAGAIMIVLHYTDTASPETEKTAKAAVETIKPDAEEMKKELEDVGYHVLKNEDYEELKQKQTVAPAETEQEQKPKSFTLKLESGMTSEEVASELEQAGIIEDASAFRTYLDVTEASESLQVGKYDVNSDMDYDDIVELMTK</sequence>
<proteinExistence type="predicted"/>
<reference evidence="2" key="1">
    <citation type="submission" date="2016-10" db="EMBL/GenBank/DDBJ databases">
        <authorList>
            <person name="Varghese N."/>
            <person name="Submissions S."/>
        </authorList>
    </citation>
    <scope>NUCLEOTIDE SEQUENCE [LARGE SCALE GENOMIC DNA]</scope>
    <source>
        <strain evidence="2">DSM 21620</strain>
    </source>
</reference>
<dbReference type="Pfam" id="PF02618">
    <property type="entry name" value="YceG"/>
    <property type="match status" value="1"/>
</dbReference>
<keyword evidence="2" id="KW-1185">Reference proteome</keyword>
<gene>
    <name evidence="1" type="ORF">SAMN05421663_107251</name>
</gene>
<dbReference type="OrthoDB" id="2138957at2"/>
<accession>A0A1G6SWB1</accession>
<organism evidence="1 2">
    <name type="scientific">Terribacillus halophilus</name>
    <dbReference type="NCBI Taxonomy" id="361279"/>
    <lineage>
        <taxon>Bacteria</taxon>
        <taxon>Bacillati</taxon>
        <taxon>Bacillota</taxon>
        <taxon>Bacilli</taxon>
        <taxon>Bacillales</taxon>
        <taxon>Bacillaceae</taxon>
        <taxon>Terribacillus</taxon>
    </lineage>
</organism>
<evidence type="ECO:0000313" key="2">
    <source>
        <dbReference type="Proteomes" id="UP000198666"/>
    </source>
</evidence>
<dbReference type="Gene3D" id="3.30.1490.480">
    <property type="entry name" value="Endolytic murein transglycosylase"/>
    <property type="match status" value="1"/>
</dbReference>
<dbReference type="InterPro" id="IPR003770">
    <property type="entry name" value="MLTG-like"/>
</dbReference>
<dbReference type="Proteomes" id="UP000198666">
    <property type="component" value="Unassembled WGS sequence"/>
</dbReference>
<dbReference type="RefSeq" id="WP_093727845.1">
    <property type="nucleotide sequence ID" value="NZ_FMZB01000007.1"/>
</dbReference>
<evidence type="ECO:0000313" key="1">
    <source>
        <dbReference type="EMBL" id="SDD20435.1"/>
    </source>
</evidence>
<dbReference type="EMBL" id="FMZB01000007">
    <property type="protein sequence ID" value="SDD20435.1"/>
    <property type="molecule type" value="Genomic_DNA"/>
</dbReference>
<dbReference type="AlphaFoldDB" id="A0A1G6SWB1"/>
<name>A0A1G6SWB1_9BACI</name>
<dbReference type="STRING" id="361279.SAMN05421663_107251"/>